<keyword evidence="3" id="KW-1185">Reference proteome</keyword>
<evidence type="ECO:0000256" key="1">
    <source>
        <dbReference type="SAM" id="MobiDB-lite"/>
    </source>
</evidence>
<feature type="region of interest" description="Disordered" evidence="1">
    <location>
        <begin position="1"/>
        <end position="31"/>
    </location>
</feature>
<accession>A0A1E3QQX0</accession>
<protein>
    <submittedName>
        <fullName evidence="2">Uncharacterized protein</fullName>
    </submittedName>
</protein>
<proteinExistence type="predicted"/>
<sequence length="63" mass="6969">MPHRVYFKGSNGPPGIEPTRHPTSGNLDPRPYSMEIKHPGLLSIGICPSLNQNVSRRFLEASI</sequence>
<gene>
    <name evidence="2" type="ORF">BABINDRAFT_161858</name>
</gene>
<evidence type="ECO:0000313" key="2">
    <source>
        <dbReference type="EMBL" id="ODQ79462.1"/>
    </source>
</evidence>
<dbReference type="GeneID" id="30146896"/>
<evidence type="ECO:0000313" key="3">
    <source>
        <dbReference type="Proteomes" id="UP000094336"/>
    </source>
</evidence>
<name>A0A1E3QQX0_9ASCO</name>
<organism evidence="2 3">
    <name type="scientific">Babjeviella inositovora NRRL Y-12698</name>
    <dbReference type="NCBI Taxonomy" id="984486"/>
    <lineage>
        <taxon>Eukaryota</taxon>
        <taxon>Fungi</taxon>
        <taxon>Dikarya</taxon>
        <taxon>Ascomycota</taxon>
        <taxon>Saccharomycotina</taxon>
        <taxon>Pichiomycetes</taxon>
        <taxon>Serinales incertae sedis</taxon>
        <taxon>Babjeviella</taxon>
    </lineage>
</organism>
<dbReference type="EMBL" id="KV454432">
    <property type="protein sequence ID" value="ODQ79462.1"/>
    <property type="molecule type" value="Genomic_DNA"/>
</dbReference>
<dbReference type="AlphaFoldDB" id="A0A1E3QQX0"/>
<reference evidence="3" key="1">
    <citation type="submission" date="2016-05" db="EMBL/GenBank/DDBJ databases">
        <title>Comparative genomics of biotechnologically important yeasts.</title>
        <authorList>
            <consortium name="DOE Joint Genome Institute"/>
            <person name="Riley R."/>
            <person name="Haridas S."/>
            <person name="Wolfe K.H."/>
            <person name="Lopes M.R."/>
            <person name="Hittinger C.T."/>
            <person name="Goker M."/>
            <person name="Salamov A."/>
            <person name="Wisecaver J."/>
            <person name="Long T.M."/>
            <person name="Aerts A.L."/>
            <person name="Barry K."/>
            <person name="Choi C."/>
            <person name="Clum A."/>
            <person name="Coughlan A.Y."/>
            <person name="Deshpande S."/>
            <person name="Douglass A.P."/>
            <person name="Hanson S.J."/>
            <person name="Klenk H.-P."/>
            <person name="Labutti K."/>
            <person name="Lapidus A."/>
            <person name="Lindquist E."/>
            <person name="Lipzen A."/>
            <person name="Meier-Kolthoff J.P."/>
            <person name="Ohm R.A."/>
            <person name="Otillar R.P."/>
            <person name="Pangilinan J."/>
            <person name="Peng Y."/>
            <person name="Rokas A."/>
            <person name="Rosa C.A."/>
            <person name="Scheuner C."/>
            <person name="Sibirny A.A."/>
            <person name="Slot J.C."/>
            <person name="Stielow J.B."/>
            <person name="Sun H."/>
            <person name="Kurtzman C.P."/>
            <person name="Blackwell M."/>
            <person name="Grigoriev I.V."/>
            <person name="Jeffries T.W."/>
        </authorList>
    </citation>
    <scope>NUCLEOTIDE SEQUENCE [LARGE SCALE GENOMIC DNA]</scope>
    <source>
        <strain evidence="3">NRRL Y-12698</strain>
    </source>
</reference>
<dbReference type="RefSeq" id="XP_018984790.1">
    <property type="nucleotide sequence ID" value="XM_019129043.1"/>
</dbReference>
<dbReference type="Proteomes" id="UP000094336">
    <property type="component" value="Unassembled WGS sequence"/>
</dbReference>